<protein>
    <recommendedName>
        <fullName evidence="3">Nuclear receptor 2C2-associated protein</fullName>
    </recommendedName>
</protein>
<dbReference type="EMBL" id="JNBS01000166">
    <property type="protein sequence ID" value="OQS07684.1"/>
    <property type="molecule type" value="Genomic_DNA"/>
</dbReference>
<gene>
    <name evidence="1" type="ORF">THRCLA_20087</name>
</gene>
<dbReference type="AlphaFoldDB" id="A0A1W0ABL9"/>
<evidence type="ECO:0008006" key="3">
    <source>
        <dbReference type="Google" id="ProtNLM"/>
    </source>
</evidence>
<sequence length="76" mass="8626">MNGMELLTGPPTTCKVSSVLNRDRKQYGPQHLFDGLNDTCWNSDQGSSQQVWLSFNRTVMIKRIELMFQGGFVGEE</sequence>
<feature type="non-terminal residue" evidence="1">
    <location>
        <position position="76"/>
    </location>
</feature>
<accession>A0A1W0ABL9</accession>
<comment type="caution">
    <text evidence="1">The sequence shown here is derived from an EMBL/GenBank/DDBJ whole genome shotgun (WGS) entry which is preliminary data.</text>
</comment>
<dbReference type="Gene3D" id="2.60.120.260">
    <property type="entry name" value="Galactose-binding domain-like"/>
    <property type="match status" value="1"/>
</dbReference>
<dbReference type="SUPFAM" id="SSF49785">
    <property type="entry name" value="Galactose-binding domain-like"/>
    <property type="match status" value="1"/>
</dbReference>
<name>A0A1W0ABL9_9STRA</name>
<evidence type="ECO:0000313" key="1">
    <source>
        <dbReference type="EMBL" id="OQS07684.1"/>
    </source>
</evidence>
<dbReference type="OrthoDB" id="10052260at2759"/>
<proteinExistence type="predicted"/>
<dbReference type="InterPro" id="IPR008979">
    <property type="entry name" value="Galactose-bd-like_sf"/>
</dbReference>
<dbReference type="Proteomes" id="UP000243217">
    <property type="component" value="Unassembled WGS sequence"/>
</dbReference>
<reference evidence="1 2" key="1">
    <citation type="journal article" date="2014" name="Genome Biol. Evol.">
        <title>The secreted proteins of Achlya hypogyna and Thraustotheca clavata identify the ancestral oomycete secretome and reveal gene acquisitions by horizontal gene transfer.</title>
        <authorList>
            <person name="Misner I."/>
            <person name="Blouin N."/>
            <person name="Leonard G."/>
            <person name="Richards T.A."/>
            <person name="Lane C.E."/>
        </authorList>
    </citation>
    <scope>NUCLEOTIDE SEQUENCE [LARGE SCALE GENOMIC DNA]</scope>
    <source>
        <strain evidence="1 2">ATCC 34112</strain>
    </source>
</reference>
<organism evidence="1 2">
    <name type="scientific">Thraustotheca clavata</name>
    <dbReference type="NCBI Taxonomy" id="74557"/>
    <lineage>
        <taxon>Eukaryota</taxon>
        <taxon>Sar</taxon>
        <taxon>Stramenopiles</taxon>
        <taxon>Oomycota</taxon>
        <taxon>Saprolegniomycetes</taxon>
        <taxon>Saprolegniales</taxon>
        <taxon>Achlyaceae</taxon>
        <taxon>Thraustotheca</taxon>
    </lineage>
</organism>
<dbReference type="STRING" id="74557.A0A1W0ABL9"/>
<keyword evidence="2" id="KW-1185">Reference proteome</keyword>
<evidence type="ECO:0000313" key="2">
    <source>
        <dbReference type="Proteomes" id="UP000243217"/>
    </source>
</evidence>